<gene>
    <name evidence="2" type="ORF">GCM10023161_32240</name>
</gene>
<feature type="chain" id="PRO_5045864687" description="Lipoprotein LppN" evidence="1">
    <location>
        <begin position="31"/>
        <end position="154"/>
    </location>
</feature>
<proteinExistence type="predicted"/>
<protein>
    <recommendedName>
        <fullName evidence="4">Lipoprotein LppN</fullName>
    </recommendedName>
</protein>
<dbReference type="Proteomes" id="UP001501417">
    <property type="component" value="Unassembled WGS sequence"/>
</dbReference>
<organism evidence="2 3">
    <name type="scientific">Mycobacterium paraffinicum</name>
    <dbReference type="NCBI Taxonomy" id="53378"/>
    <lineage>
        <taxon>Bacteria</taxon>
        <taxon>Bacillati</taxon>
        <taxon>Actinomycetota</taxon>
        <taxon>Actinomycetes</taxon>
        <taxon>Mycobacteriales</taxon>
        <taxon>Mycobacteriaceae</taxon>
        <taxon>Mycobacterium</taxon>
    </lineage>
</organism>
<evidence type="ECO:0000256" key="1">
    <source>
        <dbReference type="SAM" id="SignalP"/>
    </source>
</evidence>
<keyword evidence="3" id="KW-1185">Reference proteome</keyword>
<name>A0ABP8RRS1_9MYCO</name>
<feature type="signal peptide" evidence="1">
    <location>
        <begin position="1"/>
        <end position="30"/>
    </location>
</feature>
<evidence type="ECO:0000313" key="3">
    <source>
        <dbReference type="Proteomes" id="UP001501417"/>
    </source>
</evidence>
<keyword evidence="1" id="KW-0732">Signal</keyword>
<evidence type="ECO:0008006" key="4">
    <source>
        <dbReference type="Google" id="ProtNLM"/>
    </source>
</evidence>
<sequence>MPKLHCMRALYPVCGLTAVAMLGLCATATAAPSPPGSHTEKWIDLQTGECVADLPPIDLSRVTVTVVDCATAHSAEVYLRAPMAVDKAVAIVANKDCTDGFAPYTGRPVDGSPFSITYLIDSNQDRTGANPTPSTVICLLQSANGQPLTRSARR</sequence>
<dbReference type="EMBL" id="BAABGF010000035">
    <property type="protein sequence ID" value="GAA4544929.1"/>
    <property type="molecule type" value="Genomic_DNA"/>
</dbReference>
<evidence type="ECO:0000313" key="2">
    <source>
        <dbReference type="EMBL" id="GAA4544929.1"/>
    </source>
</evidence>
<reference evidence="3" key="1">
    <citation type="journal article" date="2019" name="Int. J. Syst. Evol. Microbiol.">
        <title>The Global Catalogue of Microorganisms (GCM) 10K type strain sequencing project: providing services to taxonomists for standard genome sequencing and annotation.</title>
        <authorList>
            <consortium name="The Broad Institute Genomics Platform"/>
            <consortium name="The Broad Institute Genome Sequencing Center for Infectious Disease"/>
            <person name="Wu L."/>
            <person name="Ma J."/>
        </authorList>
    </citation>
    <scope>NUCLEOTIDE SEQUENCE [LARGE SCALE GENOMIC DNA]</scope>
    <source>
        <strain evidence="3">JCM 17782</strain>
    </source>
</reference>
<accession>A0ABP8RRS1</accession>
<comment type="caution">
    <text evidence="2">The sequence shown here is derived from an EMBL/GenBank/DDBJ whole genome shotgun (WGS) entry which is preliminary data.</text>
</comment>